<gene>
    <name evidence="3" type="ORF">P7D36_02225</name>
    <name evidence="2" type="ORF">P7D39_01530</name>
</gene>
<evidence type="ECO:0000313" key="3">
    <source>
        <dbReference type="EMBL" id="MDT2636329.1"/>
    </source>
</evidence>
<name>A0AAP5NJN4_9ENTE</name>
<dbReference type="RefSeq" id="WP_137603176.1">
    <property type="nucleotide sequence ID" value="NZ_JARPYR010000002.1"/>
</dbReference>
<reference evidence="3 5" key="1">
    <citation type="submission" date="2023-03" db="EMBL/GenBank/DDBJ databases">
        <authorList>
            <person name="Shen W."/>
            <person name="Cai J."/>
        </authorList>
    </citation>
    <scope>NUCLEOTIDE SEQUENCE</scope>
    <source>
        <strain evidence="3">P55-2</strain>
        <strain evidence="2 5">P72-2</strain>
    </source>
</reference>
<feature type="compositionally biased region" description="Basic and acidic residues" evidence="1">
    <location>
        <begin position="61"/>
        <end position="77"/>
    </location>
</feature>
<evidence type="ECO:0000313" key="2">
    <source>
        <dbReference type="EMBL" id="MDT2595716.1"/>
    </source>
</evidence>
<dbReference type="EMBL" id="JARPYT010000002">
    <property type="protein sequence ID" value="MDT2636329.1"/>
    <property type="molecule type" value="Genomic_DNA"/>
</dbReference>
<proteinExistence type="predicted"/>
<protein>
    <submittedName>
        <fullName evidence="3">Uncharacterized protein</fullName>
    </submittedName>
</protein>
<feature type="region of interest" description="Disordered" evidence="1">
    <location>
        <begin position="1"/>
        <end position="77"/>
    </location>
</feature>
<evidence type="ECO:0000256" key="1">
    <source>
        <dbReference type="SAM" id="MobiDB-lite"/>
    </source>
</evidence>
<dbReference type="Proteomes" id="UP001256547">
    <property type="component" value="Unassembled WGS sequence"/>
</dbReference>
<evidence type="ECO:0000313" key="4">
    <source>
        <dbReference type="Proteomes" id="UP001245561"/>
    </source>
</evidence>
<feature type="compositionally biased region" description="Basic and acidic residues" evidence="1">
    <location>
        <begin position="14"/>
        <end position="50"/>
    </location>
</feature>
<evidence type="ECO:0000313" key="5">
    <source>
        <dbReference type="Proteomes" id="UP001256547"/>
    </source>
</evidence>
<comment type="caution">
    <text evidence="3">The sequence shown here is derived from an EMBL/GenBank/DDBJ whole genome shotgun (WGS) entry which is preliminary data.</text>
</comment>
<dbReference type="GeneID" id="86909526"/>
<keyword evidence="5" id="KW-1185">Reference proteome</keyword>
<accession>A0AAP5NJN4</accession>
<organism evidence="3 4">
    <name type="scientific">Enterococcus dongliensis</name>
    <dbReference type="NCBI Taxonomy" id="2559925"/>
    <lineage>
        <taxon>Bacteria</taxon>
        <taxon>Bacillati</taxon>
        <taxon>Bacillota</taxon>
        <taxon>Bacilli</taxon>
        <taxon>Lactobacillales</taxon>
        <taxon>Enterococcaceae</taxon>
        <taxon>Enterococcus</taxon>
    </lineage>
</organism>
<dbReference type="EMBL" id="JARPYR010000002">
    <property type="protein sequence ID" value="MDT2595716.1"/>
    <property type="molecule type" value="Genomic_DNA"/>
</dbReference>
<sequence>MDKKELTENLGKIAADDRNQDPAIKATEKEVEEKKKEAENHEPGMLEKLGKTQAGAVYEDPAMKETERETEEEKEKN</sequence>
<dbReference type="Proteomes" id="UP001245561">
    <property type="component" value="Unassembled WGS sequence"/>
</dbReference>
<dbReference type="AlphaFoldDB" id="A0AAP5NJN4"/>